<reference evidence="2" key="1">
    <citation type="submission" date="2021-04" db="EMBL/GenBank/DDBJ databases">
        <title>Genomic sequence of Actinosynnema pretiosum subsp. pretiosum ATCC 31280 (C-14919).</title>
        <authorList>
            <person name="Bai L."/>
            <person name="Wang X."/>
            <person name="Xiao Y."/>
        </authorList>
    </citation>
    <scope>NUCLEOTIDE SEQUENCE</scope>
    <source>
        <strain evidence="2">ATCC 31280</strain>
    </source>
</reference>
<evidence type="ECO:0000259" key="1">
    <source>
        <dbReference type="PROSITE" id="PS50943"/>
    </source>
</evidence>
<dbReference type="Pfam" id="PF13443">
    <property type="entry name" value="HTH_26"/>
    <property type="match status" value="1"/>
</dbReference>
<dbReference type="InterPro" id="IPR001387">
    <property type="entry name" value="Cro/C1-type_HTH"/>
</dbReference>
<feature type="domain" description="HTH cro/C1-type" evidence="1">
    <location>
        <begin position="14"/>
        <end position="53"/>
    </location>
</feature>
<evidence type="ECO:0000313" key="2">
    <source>
        <dbReference type="EMBL" id="QUF03987.1"/>
    </source>
</evidence>
<dbReference type="EMBL" id="CP073249">
    <property type="protein sequence ID" value="QUF03987.1"/>
    <property type="molecule type" value="Genomic_DNA"/>
</dbReference>
<dbReference type="AlphaFoldDB" id="A0AA45L645"/>
<dbReference type="Proteomes" id="UP000677152">
    <property type="component" value="Chromosome"/>
</dbReference>
<organism evidence="2 3">
    <name type="scientific">Actinosynnema pretiosum subsp. pretiosum</name>
    <dbReference type="NCBI Taxonomy" id="103721"/>
    <lineage>
        <taxon>Bacteria</taxon>
        <taxon>Bacillati</taxon>
        <taxon>Actinomycetota</taxon>
        <taxon>Actinomycetes</taxon>
        <taxon>Pseudonocardiales</taxon>
        <taxon>Pseudonocardiaceae</taxon>
        <taxon>Actinosynnema</taxon>
    </lineage>
</organism>
<evidence type="ECO:0000313" key="3">
    <source>
        <dbReference type="Proteomes" id="UP000677152"/>
    </source>
</evidence>
<name>A0AA45L645_9PSEU</name>
<gene>
    <name evidence="2" type="ORF">KCV87_32310</name>
</gene>
<accession>A0AA45L645</accession>
<proteinExistence type="predicted"/>
<sequence>MATAGIERQATLLRRTGISRTSLYHVTRGKQEPGAQVIGSLLAALPTSTFGDLFEVVPRDGTKQVAA</sequence>
<protein>
    <submittedName>
        <fullName evidence="2">Helix-turn-helix domain-containing protein</fullName>
    </submittedName>
</protein>
<dbReference type="PROSITE" id="PS50943">
    <property type="entry name" value="HTH_CROC1"/>
    <property type="match status" value="1"/>
</dbReference>